<protein>
    <submittedName>
        <fullName evidence="2">(Mediterranean fruit fly) hypothetical protein</fullName>
    </submittedName>
</protein>
<dbReference type="AlphaFoldDB" id="A0A811V2I5"/>
<organism evidence="2 3">
    <name type="scientific">Ceratitis capitata</name>
    <name type="common">Mediterranean fruit fly</name>
    <name type="synonym">Tephritis capitata</name>
    <dbReference type="NCBI Taxonomy" id="7213"/>
    <lineage>
        <taxon>Eukaryota</taxon>
        <taxon>Metazoa</taxon>
        <taxon>Ecdysozoa</taxon>
        <taxon>Arthropoda</taxon>
        <taxon>Hexapoda</taxon>
        <taxon>Insecta</taxon>
        <taxon>Pterygota</taxon>
        <taxon>Neoptera</taxon>
        <taxon>Endopterygota</taxon>
        <taxon>Diptera</taxon>
        <taxon>Brachycera</taxon>
        <taxon>Muscomorpha</taxon>
        <taxon>Tephritoidea</taxon>
        <taxon>Tephritidae</taxon>
        <taxon>Ceratitis</taxon>
        <taxon>Ceratitis</taxon>
    </lineage>
</organism>
<proteinExistence type="predicted"/>
<dbReference type="EMBL" id="CAJHJT010000034">
    <property type="protein sequence ID" value="CAD7004066.1"/>
    <property type="molecule type" value="Genomic_DNA"/>
</dbReference>
<evidence type="ECO:0000313" key="2">
    <source>
        <dbReference type="EMBL" id="CAD7004066.1"/>
    </source>
</evidence>
<accession>A0A811V2I5</accession>
<feature type="chain" id="PRO_5032505712" evidence="1">
    <location>
        <begin position="18"/>
        <end position="51"/>
    </location>
</feature>
<name>A0A811V2I5_CERCA</name>
<feature type="non-terminal residue" evidence="2">
    <location>
        <position position="51"/>
    </location>
</feature>
<comment type="caution">
    <text evidence="2">The sequence shown here is derived from an EMBL/GenBank/DDBJ whole genome shotgun (WGS) entry which is preliminary data.</text>
</comment>
<gene>
    <name evidence="2" type="ORF">CCAP1982_LOCUS12491</name>
</gene>
<feature type="signal peptide" evidence="1">
    <location>
        <begin position="1"/>
        <end position="17"/>
    </location>
</feature>
<dbReference type="Proteomes" id="UP000606786">
    <property type="component" value="Unassembled WGS sequence"/>
</dbReference>
<sequence length="51" mass="5357">MLAAVIVVAMAIHLQLGQPATLQCLPYPLTTSHLLSVELSAIESATIDLKA</sequence>
<evidence type="ECO:0000313" key="3">
    <source>
        <dbReference type="Proteomes" id="UP000606786"/>
    </source>
</evidence>
<keyword evidence="3" id="KW-1185">Reference proteome</keyword>
<evidence type="ECO:0000256" key="1">
    <source>
        <dbReference type="SAM" id="SignalP"/>
    </source>
</evidence>
<keyword evidence="1" id="KW-0732">Signal</keyword>
<reference evidence="2" key="1">
    <citation type="submission" date="2020-11" db="EMBL/GenBank/DDBJ databases">
        <authorList>
            <person name="Whitehead M."/>
        </authorList>
    </citation>
    <scope>NUCLEOTIDE SEQUENCE</scope>
    <source>
        <strain evidence="2">EGII</strain>
    </source>
</reference>